<gene>
    <name evidence="1" type="ORF">CSKR_200901</name>
</gene>
<keyword evidence="2" id="KW-1185">Reference proteome</keyword>
<evidence type="ECO:0000313" key="1">
    <source>
        <dbReference type="EMBL" id="KAG5449136.1"/>
    </source>
</evidence>
<name>A0A8T1MJV8_CLOSI</name>
<evidence type="ECO:0000313" key="2">
    <source>
        <dbReference type="Proteomes" id="UP000286415"/>
    </source>
</evidence>
<protein>
    <submittedName>
        <fullName evidence="1">Uncharacterized protein</fullName>
    </submittedName>
</protein>
<dbReference type="AlphaFoldDB" id="A0A8T1MJV8"/>
<dbReference type="EMBL" id="NIRI02000042">
    <property type="protein sequence ID" value="KAG5449136.1"/>
    <property type="molecule type" value="Genomic_DNA"/>
</dbReference>
<reference evidence="1 2" key="2">
    <citation type="journal article" date="2021" name="Genomics">
        <title>High-quality reference genome for Clonorchis sinensis.</title>
        <authorList>
            <person name="Young N.D."/>
            <person name="Stroehlein A.J."/>
            <person name="Kinkar L."/>
            <person name="Wang T."/>
            <person name="Sohn W.M."/>
            <person name="Chang B.C.H."/>
            <person name="Kaur P."/>
            <person name="Weisz D."/>
            <person name="Dudchenko O."/>
            <person name="Aiden E.L."/>
            <person name="Korhonen P.K."/>
            <person name="Gasser R.B."/>
        </authorList>
    </citation>
    <scope>NUCLEOTIDE SEQUENCE [LARGE SCALE GENOMIC DNA]</scope>
    <source>
        <strain evidence="1">Cs-k2</strain>
    </source>
</reference>
<proteinExistence type="predicted"/>
<comment type="caution">
    <text evidence="1">The sequence shown here is derived from an EMBL/GenBank/DDBJ whole genome shotgun (WGS) entry which is preliminary data.</text>
</comment>
<organism evidence="1 2">
    <name type="scientific">Clonorchis sinensis</name>
    <name type="common">Chinese liver fluke</name>
    <dbReference type="NCBI Taxonomy" id="79923"/>
    <lineage>
        <taxon>Eukaryota</taxon>
        <taxon>Metazoa</taxon>
        <taxon>Spiralia</taxon>
        <taxon>Lophotrochozoa</taxon>
        <taxon>Platyhelminthes</taxon>
        <taxon>Trematoda</taxon>
        <taxon>Digenea</taxon>
        <taxon>Opisthorchiida</taxon>
        <taxon>Opisthorchiata</taxon>
        <taxon>Opisthorchiidae</taxon>
        <taxon>Clonorchis</taxon>
    </lineage>
</organism>
<dbReference type="Proteomes" id="UP000286415">
    <property type="component" value="Unassembled WGS sequence"/>
</dbReference>
<sequence>MPHTYSYRDNATQLSCWFSVHCPFSSLLFELDVKRGFRLSALLRSFRVHVSPSACERGCFSAVDRFTICSLPSTQGPSHLTHANLSTIYPSDLFGFKRPF</sequence>
<reference evidence="1 2" key="1">
    <citation type="journal article" date="2018" name="Biotechnol. Adv.">
        <title>Improved genomic resources and new bioinformatic workflow for the carcinogenic parasite Clonorchis sinensis: Biotechnological implications.</title>
        <authorList>
            <person name="Wang D."/>
            <person name="Korhonen P.K."/>
            <person name="Gasser R.B."/>
            <person name="Young N.D."/>
        </authorList>
    </citation>
    <scope>NUCLEOTIDE SEQUENCE [LARGE SCALE GENOMIC DNA]</scope>
    <source>
        <strain evidence="1">Cs-k2</strain>
    </source>
</reference>
<accession>A0A8T1MJV8</accession>